<reference evidence="3" key="1">
    <citation type="submission" date="2022-11" db="UniProtKB">
        <authorList>
            <consortium name="WormBaseParasite"/>
        </authorList>
    </citation>
    <scope>IDENTIFICATION</scope>
</reference>
<feature type="region of interest" description="Disordered" evidence="1">
    <location>
        <begin position="79"/>
        <end position="134"/>
    </location>
</feature>
<feature type="region of interest" description="Disordered" evidence="1">
    <location>
        <begin position="191"/>
        <end position="229"/>
    </location>
</feature>
<dbReference type="WBParaSite" id="Gr19_v10_g11810.t2">
    <property type="protein sequence ID" value="Gr19_v10_g11810.t2"/>
    <property type="gene ID" value="Gr19_v10_g11810"/>
</dbReference>
<feature type="compositionally biased region" description="Low complexity" evidence="1">
    <location>
        <begin position="96"/>
        <end position="121"/>
    </location>
</feature>
<evidence type="ECO:0000256" key="1">
    <source>
        <dbReference type="SAM" id="MobiDB-lite"/>
    </source>
</evidence>
<proteinExistence type="predicted"/>
<dbReference type="Proteomes" id="UP000887572">
    <property type="component" value="Unplaced"/>
</dbReference>
<evidence type="ECO:0000313" key="2">
    <source>
        <dbReference type="Proteomes" id="UP000887572"/>
    </source>
</evidence>
<feature type="compositionally biased region" description="Polar residues" evidence="1">
    <location>
        <begin position="193"/>
        <end position="206"/>
    </location>
</feature>
<name>A0A914GXY6_GLORO</name>
<protein>
    <submittedName>
        <fullName evidence="3">Uncharacterized protein</fullName>
    </submittedName>
</protein>
<sequence length="522" mass="56436">MRFNDAPFISLSAVLSGGGGPMTMAFGRPDVGIWRAAVYRHHSRHLRRGQQNWLPPPPAHCIIGRRPARVPPSPQFFEAPKASTNWKKPNSMRLCSSLESPQQSPTTTTSSISSTTSSASLRMSRESGGCGGGGLLHYNQRPQQFLTSNTAGGIGRSRSAVVLARYEPDVDGVNRYRHYNRPKPASLFFVPLTTKTPTDNGQSIDKTSPRRSNRRHNGGLLPAIVCPRSPGSKNVNGNAAGSKTFAKIGKAAAAFELGVDGGGHRLPQIRLKNALSASAAVSKTSIALVASSEIRTVRREGGDHQQQKQRHGEPGTKDVGKRRREKAEVTVRVRRRIIISDGSEDAVPSSVDHVRGTVAAMPTNTVTERRLNGTTAKSELVMKESIGTQTLVDEDEVNTNGTSTASAKATQTDAHALLLAHGATSAGSSGLSLISQEETLSLLAVIEDALDETIDRQSRIRTNEFIASTARKQAQIWRDAKEFVTLHLFPQAVELANSRTSGQFRRDTASELEQTLRNIQLP</sequence>
<organism evidence="2 3">
    <name type="scientific">Globodera rostochiensis</name>
    <name type="common">Golden nematode worm</name>
    <name type="synonym">Heterodera rostochiensis</name>
    <dbReference type="NCBI Taxonomy" id="31243"/>
    <lineage>
        <taxon>Eukaryota</taxon>
        <taxon>Metazoa</taxon>
        <taxon>Ecdysozoa</taxon>
        <taxon>Nematoda</taxon>
        <taxon>Chromadorea</taxon>
        <taxon>Rhabditida</taxon>
        <taxon>Tylenchina</taxon>
        <taxon>Tylenchomorpha</taxon>
        <taxon>Tylenchoidea</taxon>
        <taxon>Heteroderidae</taxon>
        <taxon>Heteroderinae</taxon>
        <taxon>Globodera</taxon>
    </lineage>
</organism>
<dbReference type="AlphaFoldDB" id="A0A914GXY6"/>
<keyword evidence="2" id="KW-1185">Reference proteome</keyword>
<feature type="region of interest" description="Disordered" evidence="1">
    <location>
        <begin position="297"/>
        <end position="327"/>
    </location>
</feature>
<evidence type="ECO:0000313" key="3">
    <source>
        <dbReference type="WBParaSite" id="Gr19_v10_g11810.t2"/>
    </source>
</evidence>
<accession>A0A914GXY6</accession>